<dbReference type="OrthoDB" id="7186647at2"/>
<dbReference type="InterPro" id="IPR050109">
    <property type="entry name" value="HTH-type_TetR-like_transc_reg"/>
</dbReference>
<keyword evidence="2" id="KW-0238">DNA-binding</keyword>
<name>A0A1X1TTI4_MYCFL</name>
<feature type="domain" description="HTH tetR-type" evidence="4">
    <location>
        <begin position="25"/>
        <end position="70"/>
    </location>
</feature>
<dbReference type="GO" id="GO:0000976">
    <property type="term" value="F:transcription cis-regulatory region binding"/>
    <property type="evidence" value="ECO:0007669"/>
    <property type="project" value="TreeGrafter"/>
</dbReference>
<dbReference type="SUPFAM" id="SSF48498">
    <property type="entry name" value="Tetracyclin repressor-like, C-terminal domain"/>
    <property type="match status" value="1"/>
</dbReference>
<dbReference type="GO" id="GO:0003700">
    <property type="term" value="F:DNA-binding transcription factor activity"/>
    <property type="evidence" value="ECO:0007669"/>
    <property type="project" value="TreeGrafter"/>
</dbReference>
<dbReference type="InterPro" id="IPR009057">
    <property type="entry name" value="Homeodomain-like_sf"/>
</dbReference>
<reference evidence="5 6" key="1">
    <citation type="submission" date="2016-01" db="EMBL/GenBank/DDBJ databases">
        <title>The new phylogeny of the genus Mycobacterium.</title>
        <authorList>
            <person name="Tarcisio F."/>
            <person name="Conor M."/>
            <person name="Antonella G."/>
            <person name="Elisabetta G."/>
            <person name="Giulia F.S."/>
            <person name="Sara T."/>
            <person name="Anna F."/>
            <person name="Clotilde B."/>
            <person name="Roberto B."/>
            <person name="Veronica D.S."/>
            <person name="Fabio R."/>
            <person name="Monica P."/>
            <person name="Olivier J."/>
            <person name="Enrico T."/>
            <person name="Nicola S."/>
        </authorList>
    </citation>
    <scope>NUCLEOTIDE SEQUENCE [LARGE SCALE GENOMIC DNA]</scope>
    <source>
        <strain evidence="5 6">DSM 44852</strain>
    </source>
</reference>
<dbReference type="Gene3D" id="1.10.357.10">
    <property type="entry name" value="Tetracycline Repressor, domain 2"/>
    <property type="match status" value="1"/>
</dbReference>
<organism evidence="5 6">
    <name type="scientific">Mycobacterium florentinum</name>
    <dbReference type="NCBI Taxonomy" id="292462"/>
    <lineage>
        <taxon>Bacteria</taxon>
        <taxon>Bacillati</taxon>
        <taxon>Actinomycetota</taxon>
        <taxon>Actinomycetes</taxon>
        <taxon>Mycobacteriales</taxon>
        <taxon>Mycobacteriaceae</taxon>
        <taxon>Mycobacterium</taxon>
        <taxon>Mycobacterium simiae complex</taxon>
    </lineage>
</organism>
<gene>
    <name evidence="5" type="ORF">AWC05_04785</name>
</gene>
<sequence>MMPPTTRSKQSDRESRRITTRDKLRRALEEFHAAGTRYTEISVEKLSAAADLTRTTFYAYFDDKVDLLVAWLEDVRVAAGSVPTEWTVRDRAPTRAELRKDVAAALARYRPHSAVLAAARDTALFDTRADAAYRAFVRTSIDDLSGHIERGCHGGWIQPELPAAEVAMWLASMVHRTLSATPPLDDGAYEDRLDDYTDIFWNTLYRPAAGFVDGPSQAATKSRPPPE</sequence>
<dbReference type="PANTHER" id="PTHR30055">
    <property type="entry name" value="HTH-TYPE TRANSCRIPTIONAL REGULATOR RUTR"/>
    <property type="match status" value="1"/>
</dbReference>
<protein>
    <recommendedName>
        <fullName evidence="4">HTH tetR-type domain-containing protein</fullName>
    </recommendedName>
</protein>
<dbReference type="RefSeq" id="WP_139827044.1">
    <property type="nucleotide sequence ID" value="NZ_AP022576.1"/>
</dbReference>
<evidence type="ECO:0000313" key="6">
    <source>
        <dbReference type="Proteomes" id="UP000193010"/>
    </source>
</evidence>
<evidence type="ECO:0000256" key="2">
    <source>
        <dbReference type="ARBA" id="ARBA00023125"/>
    </source>
</evidence>
<evidence type="ECO:0000256" key="3">
    <source>
        <dbReference type="ARBA" id="ARBA00023163"/>
    </source>
</evidence>
<dbReference type="SUPFAM" id="SSF46689">
    <property type="entry name" value="Homeodomain-like"/>
    <property type="match status" value="1"/>
</dbReference>
<keyword evidence="3" id="KW-0804">Transcription</keyword>
<dbReference type="Gene3D" id="1.10.10.60">
    <property type="entry name" value="Homeodomain-like"/>
    <property type="match status" value="1"/>
</dbReference>
<proteinExistence type="predicted"/>
<dbReference type="AlphaFoldDB" id="A0A1X1TTI4"/>
<evidence type="ECO:0000256" key="1">
    <source>
        <dbReference type="ARBA" id="ARBA00023015"/>
    </source>
</evidence>
<comment type="caution">
    <text evidence="5">The sequence shown here is derived from an EMBL/GenBank/DDBJ whole genome shotgun (WGS) entry which is preliminary data.</text>
</comment>
<evidence type="ECO:0000313" key="5">
    <source>
        <dbReference type="EMBL" id="ORV47905.1"/>
    </source>
</evidence>
<accession>A0A1X1TTI4</accession>
<keyword evidence="1" id="KW-0805">Transcription regulation</keyword>
<dbReference type="Pfam" id="PF00440">
    <property type="entry name" value="TetR_N"/>
    <property type="match status" value="1"/>
</dbReference>
<evidence type="ECO:0000259" key="4">
    <source>
        <dbReference type="Pfam" id="PF00440"/>
    </source>
</evidence>
<dbReference type="InterPro" id="IPR036271">
    <property type="entry name" value="Tet_transcr_reg_TetR-rel_C_sf"/>
</dbReference>
<dbReference type="Proteomes" id="UP000193010">
    <property type="component" value="Unassembled WGS sequence"/>
</dbReference>
<dbReference type="PANTHER" id="PTHR30055:SF238">
    <property type="entry name" value="MYCOFACTOCIN BIOSYNTHESIS TRANSCRIPTIONAL REGULATOR MFTR-RELATED"/>
    <property type="match status" value="1"/>
</dbReference>
<keyword evidence="6" id="KW-1185">Reference proteome</keyword>
<dbReference type="InterPro" id="IPR001647">
    <property type="entry name" value="HTH_TetR"/>
</dbReference>
<dbReference type="EMBL" id="LQOV01000034">
    <property type="protein sequence ID" value="ORV47905.1"/>
    <property type="molecule type" value="Genomic_DNA"/>
</dbReference>
<dbReference type="STRING" id="292462.AWC05_04785"/>